<dbReference type="InterPro" id="IPR050438">
    <property type="entry name" value="LMW_PTPase"/>
</dbReference>
<dbReference type="SUPFAM" id="SSF52788">
    <property type="entry name" value="Phosphotyrosine protein phosphatases I"/>
    <property type="match status" value="1"/>
</dbReference>
<proteinExistence type="inferred from homology"/>
<evidence type="ECO:0000256" key="3">
    <source>
        <dbReference type="ARBA" id="ARBA00022912"/>
    </source>
</evidence>
<evidence type="ECO:0000256" key="2">
    <source>
        <dbReference type="ARBA" id="ARBA00022801"/>
    </source>
</evidence>
<dbReference type="Proteomes" id="UP000199088">
    <property type="component" value="Unassembled WGS sequence"/>
</dbReference>
<dbReference type="PANTHER" id="PTHR11717">
    <property type="entry name" value="LOW MOLECULAR WEIGHT PROTEIN TYROSINE PHOSPHATASE"/>
    <property type="match status" value="1"/>
</dbReference>
<dbReference type="OrthoDB" id="9784339at2"/>
<dbReference type="AlphaFoldDB" id="A0A1H0MU62"/>
<feature type="active site" description="Nucleophile" evidence="4">
    <location>
        <position position="7"/>
    </location>
</feature>
<dbReference type="InterPro" id="IPR023485">
    <property type="entry name" value="Ptyr_pPase"/>
</dbReference>
<protein>
    <submittedName>
        <fullName evidence="6">Protein-tyrosine phosphatase</fullName>
    </submittedName>
</protein>
<dbReference type="SMART" id="SM00226">
    <property type="entry name" value="LMWPc"/>
    <property type="match status" value="1"/>
</dbReference>
<keyword evidence="2" id="KW-0378">Hydrolase</keyword>
<keyword evidence="3" id="KW-0904">Protein phosphatase</keyword>
<dbReference type="InterPro" id="IPR036196">
    <property type="entry name" value="Ptyr_pPase_sf"/>
</dbReference>
<evidence type="ECO:0000313" key="6">
    <source>
        <dbReference type="EMBL" id="SDO83912.1"/>
    </source>
</evidence>
<dbReference type="PRINTS" id="PR00719">
    <property type="entry name" value="LMWPTPASE"/>
</dbReference>
<reference evidence="7" key="1">
    <citation type="submission" date="2016-10" db="EMBL/GenBank/DDBJ databases">
        <authorList>
            <person name="Varghese N."/>
            <person name="Submissions S."/>
        </authorList>
    </citation>
    <scope>NUCLEOTIDE SEQUENCE [LARGE SCALE GENOMIC DNA]</scope>
    <source>
        <strain evidence="7">DSM 45843</strain>
    </source>
</reference>
<organism evidence="6 7">
    <name type="scientific">Klenkia soli</name>
    <dbReference type="NCBI Taxonomy" id="1052260"/>
    <lineage>
        <taxon>Bacteria</taxon>
        <taxon>Bacillati</taxon>
        <taxon>Actinomycetota</taxon>
        <taxon>Actinomycetes</taxon>
        <taxon>Geodermatophilales</taxon>
        <taxon>Geodermatophilaceae</taxon>
        <taxon>Klenkia</taxon>
    </lineage>
</organism>
<evidence type="ECO:0000256" key="1">
    <source>
        <dbReference type="ARBA" id="ARBA00011063"/>
    </source>
</evidence>
<dbReference type="PANTHER" id="PTHR11717:SF31">
    <property type="entry name" value="LOW MOLECULAR WEIGHT PROTEIN-TYROSINE-PHOSPHATASE ETP-RELATED"/>
    <property type="match status" value="1"/>
</dbReference>
<dbReference type="Pfam" id="PF01451">
    <property type="entry name" value="LMWPc"/>
    <property type="match status" value="1"/>
</dbReference>
<dbReference type="RefSeq" id="WP_091246379.1">
    <property type="nucleotide sequence ID" value="NZ_FNIR01000008.1"/>
</dbReference>
<dbReference type="STRING" id="1052260.SAMN05660199_02636"/>
<evidence type="ECO:0000256" key="4">
    <source>
        <dbReference type="PIRSR" id="PIRSR617867-1"/>
    </source>
</evidence>
<keyword evidence="7" id="KW-1185">Reference proteome</keyword>
<accession>A0A1H0MU62</accession>
<comment type="similarity">
    <text evidence="1">Belongs to the low molecular weight phosphotyrosine protein phosphatase family.</text>
</comment>
<dbReference type="GO" id="GO:0004725">
    <property type="term" value="F:protein tyrosine phosphatase activity"/>
    <property type="evidence" value="ECO:0007669"/>
    <property type="project" value="InterPro"/>
</dbReference>
<feature type="active site" description="Nucleophile" evidence="4">
    <location>
        <position position="13"/>
    </location>
</feature>
<dbReference type="EMBL" id="FNIR01000008">
    <property type="protein sequence ID" value="SDO83912.1"/>
    <property type="molecule type" value="Genomic_DNA"/>
</dbReference>
<evidence type="ECO:0000313" key="7">
    <source>
        <dbReference type="Proteomes" id="UP000199088"/>
    </source>
</evidence>
<dbReference type="InterPro" id="IPR017867">
    <property type="entry name" value="Tyr_phospatase_low_mol_wt"/>
</dbReference>
<evidence type="ECO:0000259" key="5">
    <source>
        <dbReference type="SMART" id="SM00226"/>
    </source>
</evidence>
<feature type="domain" description="Phosphotyrosine protein phosphatase I" evidence="5">
    <location>
        <begin position="1"/>
        <end position="185"/>
    </location>
</feature>
<gene>
    <name evidence="6" type="ORF">SAMN05660199_02636</name>
</gene>
<dbReference type="Gene3D" id="3.40.50.2300">
    <property type="match status" value="1"/>
</dbReference>
<name>A0A1H0MU62_9ACTN</name>
<sequence>MHVAFVCTGNICRSALAERLTTAFAEELGRCDLTASSSGTSAVVGSGMDPHAAEALLELGGAPGAFRARQFVPAHVEQADLVLTMTRAHRRDVLQRAPRGMSRTFTLLEAADLLSLLPVDLPLPQPDDLGARGTALVAALARTRAARGLVAREDDDVLDPIGRPADVHLAVADRIADALFPLLQTLTGLRTPAAA</sequence>